<dbReference type="InterPro" id="IPR021858">
    <property type="entry name" value="Fun_TF"/>
</dbReference>
<keyword evidence="6" id="KW-0539">Nucleus</keyword>
<keyword evidence="5" id="KW-0804">Transcription</keyword>
<name>A0ABR2V7N8_9PEZI</name>
<evidence type="ECO:0000256" key="3">
    <source>
        <dbReference type="ARBA" id="ARBA00023015"/>
    </source>
</evidence>
<proteinExistence type="predicted"/>
<keyword evidence="9" id="KW-1185">Reference proteome</keyword>
<dbReference type="Pfam" id="PF00172">
    <property type="entry name" value="Zn_clus"/>
    <property type="match status" value="1"/>
</dbReference>
<dbReference type="PANTHER" id="PTHR36206:SF13">
    <property type="entry name" value="TRANSCRIPTIONAL REGULATORY PROTEIN MOC3"/>
    <property type="match status" value="1"/>
</dbReference>
<dbReference type="CDD" id="cd00067">
    <property type="entry name" value="GAL4"/>
    <property type="match status" value="1"/>
</dbReference>
<dbReference type="PRINTS" id="PR00755">
    <property type="entry name" value="AFLATOXINBRP"/>
</dbReference>
<dbReference type="InterPro" id="IPR052360">
    <property type="entry name" value="Transcr_Regulatory_Proteins"/>
</dbReference>
<reference evidence="8 9" key="1">
    <citation type="journal article" date="2024" name="J. Plant Pathol.">
        <title>Sequence and assembly of the genome of Seiridium unicorne, isolate CBS 538.82, causal agent of cypress canker disease.</title>
        <authorList>
            <person name="Scali E."/>
            <person name="Rocca G.D."/>
            <person name="Danti R."/>
            <person name="Garbelotto M."/>
            <person name="Barberini S."/>
            <person name="Baroncelli R."/>
            <person name="Emiliani G."/>
        </authorList>
    </citation>
    <scope>NUCLEOTIDE SEQUENCE [LARGE SCALE GENOMIC DNA]</scope>
    <source>
        <strain evidence="8 9">BM-138-508</strain>
    </source>
</reference>
<keyword evidence="2" id="KW-0862">Zinc</keyword>
<protein>
    <submittedName>
        <fullName evidence="8">Zn(2)-C6 fungal-type domain-containing protein</fullName>
    </submittedName>
</protein>
<dbReference type="SUPFAM" id="SSF57701">
    <property type="entry name" value="Zn2/Cys6 DNA-binding domain"/>
    <property type="match status" value="1"/>
</dbReference>
<dbReference type="PANTHER" id="PTHR36206">
    <property type="entry name" value="ASPERCRYPTIN BIOSYNTHESIS CLUSTER-SPECIFIC TRANSCRIPTION REGULATOR ATNN-RELATED"/>
    <property type="match status" value="1"/>
</dbReference>
<sequence>MHLGNDELRRRRTAPKVRTGCLQCKKARVKCDEQQPICRRCIRIGLQCEYRKPKNSASSLRASPPLRVLLPRRSGSIPLDSPSPGSLATHELVYLDYFQDRVAPLLSVYGCQEFWNRDILRESQRDSIVLSALIALGALSRAIEEDDRRIPLGRLPLRPYYNHYYQEALQCYTQALSLFRALDTVSQRTILISSFLFASFELMQGNTDVYSTILAKALDSLQHAYNFDGADIPRYGVSAAVDDEGVRQAEICLPRLIAFNGKDDAIPWHQPPKIRISIPINVLIPRPGTKLKHFCANWDNFYTQISWFSHCVQGVLDADSPHDLDQIYKEKSILADQASEWKDAARELQTRTSCYSDRRALQRIVFVSGMCSVYLKCFCVDDYEAQSRLWDMHVHEAQAVLDDMRAFVDMALSLVKSSLISEDLLPMLGQMLQGCRDEGIRRQGLGLMRRVVDSSSGWHFKTSFIGRLAQISIEEEGRDTTGHIPVNHRYRWTTCSWNQDLTEAYVMLERIAPDDEGPPLQMQVLMDPQSLGLGFGP</sequence>
<evidence type="ECO:0000256" key="2">
    <source>
        <dbReference type="ARBA" id="ARBA00022833"/>
    </source>
</evidence>
<evidence type="ECO:0000313" key="9">
    <source>
        <dbReference type="Proteomes" id="UP001408356"/>
    </source>
</evidence>
<dbReference type="SMART" id="SM00066">
    <property type="entry name" value="GAL4"/>
    <property type="match status" value="1"/>
</dbReference>
<feature type="domain" description="Zn(2)-C6 fungal-type" evidence="7">
    <location>
        <begin position="20"/>
        <end position="50"/>
    </location>
</feature>
<evidence type="ECO:0000313" key="8">
    <source>
        <dbReference type="EMBL" id="KAK9422918.1"/>
    </source>
</evidence>
<dbReference type="Gene3D" id="4.10.240.10">
    <property type="entry name" value="Zn(2)-C6 fungal-type DNA-binding domain"/>
    <property type="match status" value="1"/>
</dbReference>
<dbReference type="Pfam" id="PF11951">
    <property type="entry name" value="Fungal_trans_2"/>
    <property type="match status" value="1"/>
</dbReference>
<keyword evidence="1" id="KW-0479">Metal-binding</keyword>
<evidence type="ECO:0000256" key="5">
    <source>
        <dbReference type="ARBA" id="ARBA00023163"/>
    </source>
</evidence>
<gene>
    <name evidence="8" type="ORF">SUNI508_04585</name>
</gene>
<evidence type="ECO:0000256" key="4">
    <source>
        <dbReference type="ARBA" id="ARBA00023125"/>
    </source>
</evidence>
<evidence type="ECO:0000259" key="7">
    <source>
        <dbReference type="PROSITE" id="PS50048"/>
    </source>
</evidence>
<dbReference type="PROSITE" id="PS00463">
    <property type="entry name" value="ZN2_CY6_FUNGAL_1"/>
    <property type="match status" value="1"/>
</dbReference>
<dbReference type="Proteomes" id="UP001408356">
    <property type="component" value="Unassembled WGS sequence"/>
</dbReference>
<dbReference type="InterPro" id="IPR036864">
    <property type="entry name" value="Zn2-C6_fun-type_DNA-bd_sf"/>
</dbReference>
<dbReference type="EMBL" id="JARVKF010000101">
    <property type="protein sequence ID" value="KAK9422918.1"/>
    <property type="molecule type" value="Genomic_DNA"/>
</dbReference>
<keyword evidence="4" id="KW-0238">DNA-binding</keyword>
<evidence type="ECO:0000256" key="6">
    <source>
        <dbReference type="ARBA" id="ARBA00023242"/>
    </source>
</evidence>
<accession>A0ABR2V7N8</accession>
<organism evidence="8 9">
    <name type="scientific">Seiridium unicorne</name>
    <dbReference type="NCBI Taxonomy" id="138068"/>
    <lineage>
        <taxon>Eukaryota</taxon>
        <taxon>Fungi</taxon>
        <taxon>Dikarya</taxon>
        <taxon>Ascomycota</taxon>
        <taxon>Pezizomycotina</taxon>
        <taxon>Sordariomycetes</taxon>
        <taxon>Xylariomycetidae</taxon>
        <taxon>Amphisphaeriales</taxon>
        <taxon>Sporocadaceae</taxon>
        <taxon>Seiridium</taxon>
    </lineage>
</organism>
<dbReference type="PROSITE" id="PS50048">
    <property type="entry name" value="ZN2_CY6_FUNGAL_2"/>
    <property type="match status" value="1"/>
</dbReference>
<evidence type="ECO:0000256" key="1">
    <source>
        <dbReference type="ARBA" id="ARBA00022723"/>
    </source>
</evidence>
<comment type="caution">
    <text evidence="8">The sequence shown here is derived from an EMBL/GenBank/DDBJ whole genome shotgun (WGS) entry which is preliminary data.</text>
</comment>
<keyword evidence="3" id="KW-0805">Transcription regulation</keyword>
<dbReference type="InterPro" id="IPR001138">
    <property type="entry name" value="Zn2Cys6_DnaBD"/>
</dbReference>